<dbReference type="SMART" id="SM00066">
    <property type="entry name" value="GAL4"/>
    <property type="match status" value="1"/>
</dbReference>
<dbReference type="Gene3D" id="4.10.240.10">
    <property type="entry name" value="Zn(2)-C6 fungal-type DNA-binding domain"/>
    <property type="match status" value="1"/>
</dbReference>
<dbReference type="PANTHER" id="PTHR31001">
    <property type="entry name" value="UNCHARACTERIZED TRANSCRIPTIONAL REGULATORY PROTEIN"/>
    <property type="match status" value="1"/>
</dbReference>
<feature type="region of interest" description="Disordered" evidence="7">
    <location>
        <begin position="612"/>
        <end position="640"/>
    </location>
</feature>
<evidence type="ECO:0000259" key="8">
    <source>
        <dbReference type="PROSITE" id="PS50048"/>
    </source>
</evidence>
<dbReference type="GO" id="GO:0005634">
    <property type="term" value="C:nucleus"/>
    <property type="evidence" value="ECO:0007669"/>
    <property type="project" value="UniProtKB-SubCell"/>
</dbReference>
<feature type="region of interest" description="Disordered" evidence="7">
    <location>
        <begin position="82"/>
        <end position="106"/>
    </location>
</feature>
<protein>
    <submittedName>
        <fullName evidence="9">Fungal-specific transcription factor domain-containing protein</fullName>
    </submittedName>
</protein>
<dbReference type="GO" id="GO:0000981">
    <property type="term" value="F:DNA-binding transcription factor activity, RNA polymerase II-specific"/>
    <property type="evidence" value="ECO:0007669"/>
    <property type="project" value="InterPro"/>
</dbReference>
<dbReference type="GO" id="GO:0009893">
    <property type="term" value="P:positive regulation of metabolic process"/>
    <property type="evidence" value="ECO:0007669"/>
    <property type="project" value="UniProtKB-ARBA"/>
</dbReference>
<keyword evidence="6" id="KW-0539">Nucleus</keyword>
<dbReference type="GO" id="GO:0008270">
    <property type="term" value="F:zinc ion binding"/>
    <property type="evidence" value="ECO:0007669"/>
    <property type="project" value="InterPro"/>
</dbReference>
<dbReference type="PROSITE" id="PS00463">
    <property type="entry name" value="ZN2_CY6_FUNGAL_1"/>
    <property type="match status" value="1"/>
</dbReference>
<keyword evidence="3" id="KW-0805">Transcription regulation</keyword>
<keyword evidence="10" id="KW-1185">Reference proteome</keyword>
<dbReference type="InterPro" id="IPR001138">
    <property type="entry name" value="Zn2Cys6_DnaBD"/>
</dbReference>
<evidence type="ECO:0000313" key="9">
    <source>
        <dbReference type="EMBL" id="KAB8071469.1"/>
    </source>
</evidence>
<dbReference type="InterPro" id="IPR036864">
    <property type="entry name" value="Zn2-C6_fun-type_DNA-bd_sf"/>
</dbReference>
<dbReference type="PANTHER" id="PTHR31001:SF57">
    <property type="entry name" value="ZN(II)2CYS6 TRANSCRIPTION FACTOR (EUROFUNG)"/>
    <property type="match status" value="1"/>
</dbReference>
<keyword evidence="5" id="KW-0804">Transcription</keyword>
<proteinExistence type="predicted"/>
<dbReference type="CDD" id="cd12148">
    <property type="entry name" value="fungal_TF_MHR"/>
    <property type="match status" value="1"/>
</dbReference>
<accession>A0A5N5WT22</accession>
<dbReference type="Pfam" id="PF04082">
    <property type="entry name" value="Fungal_trans"/>
    <property type="match status" value="1"/>
</dbReference>
<dbReference type="SUPFAM" id="SSF57701">
    <property type="entry name" value="Zn2/Cys6 DNA-binding domain"/>
    <property type="match status" value="1"/>
</dbReference>
<comment type="subcellular location">
    <subcellularLocation>
        <location evidence="1">Nucleus</location>
    </subcellularLocation>
</comment>
<gene>
    <name evidence="9" type="ORF">BDV29DRAFT_193228</name>
</gene>
<dbReference type="PROSITE" id="PS50048">
    <property type="entry name" value="ZN2_CY6_FUNGAL_2"/>
    <property type="match status" value="1"/>
</dbReference>
<dbReference type="Proteomes" id="UP000326565">
    <property type="component" value="Unassembled WGS sequence"/>
</dbReference>
<feature type="region of interest" description="Disordered" evidence="7">
    <location>
        <begin position="145"/>
        <end position="169"/>
    </location>
</feature>
<evidence type="ECO:0000256" key="6">
    <source>
        <dbReference type="ARBA" id="ARBA00023242"/>
    </source>
</evidence>
<dbReference type="GO" id="GO:0006351">
    <property type="term" value="P:DNA-templated transcription"/>
    <property type="evidence" value="ECO:0007669"/>
    <property type="project" value="InterPro"/>
</dbReference>
<dbReference type="InterPro" id="IPR007219">
    <property type="entry name" value="XnlR_reg_dom"/>
</dbReference>
<dbReference type="InterPro" id="IPR050613">
    <property type="entry name" value="Sec_Metabolite_Reg"/>
</dbReference>
<evidence type="ECO:0000256" key="4">
    <source>
        <dbReference type="ARBA" id="ARBA00023125"/>
    </source>
</evidence>
<evidence type="ECO:0000256" key="2">
    <source>
        <dbReference type="ARBA" id="ARBA00022723"/>
    </source>
</evidence>
<keyword evidence="2" id="KW-0479">Metal-binding</keyword>
<dbReference type="SMART" id="SM00906">
    <property type="entry name" value="Fungal_trans"/>
    <property type="match status" value="1"/>
</dbReference>
<evidence type="ECO:0000256" key="5">
    <source>
        <dbReference type="ARBA" id="ARBA00023163"/>
    </source>
</evidence>
<feature type="domain" description="Zn(2)-C6 fungal-type" evidence="8">
    <location>
        <begin position="14"/>
        <end position="43"/>
    </location>
</feature>
<sequence>MENENDRGFSHLRSCQSCRTRKIKCDRRQPCASCERSNAHCVYPPGPGRAPKRPRAARDARLLDRVSRLETIIRRLEEENDQLAGSRRDGRTSFSTSSRASSVNPPVEQLGRLVVDETRSCYVSNILWARLGDEIEELRDALYEPTSETEDGSLTDDLTPESVSSQAMPRGLGTNAAMMGFRSLASSLTALHPPLSESVALLEIFKQNVAPLVRIFHLPTLVQLYWDAVASVDAVEKNMEALLFAIYYSAVISMNPNQCLTILGMARPHALRTYRFAVEQALARANLLNTQNLTLLQAVVLFLTALRNEDDSRTVWSLTALVFHIAQAMGLHRDGATFGLRPLETELRRRLWWHICLLDNRSSEYHGCQPIVQDESTFDTRMPLNVNDNDLTADMRDPPPERDGATEMTFCLIRCQAMRVMWKIGYIPASMPNTLGHNHPAENGLTSLADREALAQGLQTRLETQYLRHYAPADPFHHVAVTVTRLIIARTWLVVYYPQGQTDGGAGIASPHHNDRLFDLSIQVLELSSALLGNKDIQQWSWHYQTHFQWHATVFVLSEICRRPPSPECDRAWEYVNAVYDQWNMKESEKRGALWRPIKRLMAKARYVREIQHASSGHGGRREQSWRGRAPPIKGLNGGEDCSTVSPGELDFVASGMPSVFSLGVLDPLMDMFPAEQGDMRLYTTSVFV</sequence>
<evidence type="ECO:0000313" key="10">
    <source>
        <dbReference type="Proteomes" id="UP000326565"/>
    </source>
</evidence>
<dbReference type="OrthoDB" id="435881at2759"/>
<keyword evidence="4" id="KW-0238">DNA-binding</keyword>
<name>A0A5N5WT22_9EURO</name>
<dbReference type="AlphaFoldDB" id="A0A5N5WT22"/>
<evidence type="ECO:0000256" key="1">
    <source>
        <dbReference type="ARBA" id="ARBA00004123"/>
    </source>
</evidence>
<feature type="compositionally biased region" description="Low complexity" evidence="7">
    <location>
        <begin position="92"/>
        <end position="102"/>
    </location>
</feature>
<reference evidence="9 10" key="1">
    <citation type="submission" date="2019-04" db="EMBL/GenBank/DDBJ databases">
        <title>Friends and foes A comparative genomics study of 23 Aspergillus species from section Flavi.</title>
        <authorList>
            <consortium name="DOE Joint Genome Institute"/>
            <person name="Kjaerbolling I."/>
            <person name="Vesth T."/>
            <person name="Frisvad J.C."/>
            <person name="Nybo J.L."/>
            <person name="Theobald S."/>
            <person name="Kildgaard S."/>
            <person name="Isbrandt T."/>
            <person name="Kuo A."/>
            <person name="Sato A."/>
            <person name="Lyhne E.K."/>
            <person name="Kogle M.E."/>
            <person name="Wiebenga A."/>
            <person name="Kun R.S."/>
            <person name="Lubbers R.J."/>
            <person name="Makela M.R."/>
            <person name="Barry K."/>
            <person name="Chovatia M."/>
            <person name="Clum A."/>
            <person name="Daum C."/>
            <person name="Haridas S."/>
            <person name="He G."/>
            <person name="LaButti K."/>
            <person name="Lipzen A."/>
            <person name="Mondo S."/>
            <person name="Riley R."/>
            <person name="Salamov A."/>
            <person name="Simmons B.A."/>
            <person name="Magnuson J.K."/>
            <person name="Henrissat B."/>
            <person name="Mortensen U.H."/>
            <person name="Larsen T.O."/>
            <person name="Devries R.P."/>
            <person name="Grigoriev I.V."/>
            <person name="Machida M."/>
            <person name="Baker S.E."/>
            <person name="Andersen M.R."/>
        </authorList>
    </citation>
    <scope>NUCLEOTIDE SEQUENCE [LARGE SCALE GENOMIC DNA]</scope>
    <source>
        <strain evidence="9 10">CBS 151.66</strain>
    </source>
</reference>
<evidence type="ECO:0000256" key="7">
    <source>
        <dbReference type="SAM" id="MobiDB-lite"/>
    </source>
</evidence>
<dbReference type="EMBL" id="ML732271">
    <property type="protein sequence ID" value="KAB8071469.1"/>
    <property type="molecule type" value="Genomic_DNA"/>
</dbReference>
<organism evidence="9 10">
    <name type="scientific">Aspergillus leporis</name>
    <dbReference type="NCBI Taxonomy" id="41062"/>
    <lineage>
        <taxon>Eukaryota</taxon>
        <taxon>Fungi</taxon>
        <taxon>Dikarya</taxon>
        <taxon>Ascomycota</taxon>
        <taxon>Pezizomycotina</taxon>
        <taxon>Eurotiomycetes</taxon>
        <taxon>Eurotiomycetidae</taxon>
        <taxon>Eurotiales</taxon>
        <taxon>Aspergillaceae</taxon>
        <taxon>Aspergillus</taxon>
        <taxon>Aspergillus subgen. Circumdati</taxon>
    </lineage>
</organism>
<dbReference type="CDD" id="cd00067">
    <property type="entry name" value="GAL4"/>
    <property type="match status" value="1"/>
</dbReference>
<dbReference type="GO" id="GO:0003677">
    <property type="term" value="F:DNA binding"/>
    <property type="evidence" value="ECO:0007669"/>
    <property type="project" value="UniProtKB-KW"/>
</dbReference>
<evidence type="ECO:0000256" key="3">
    <source>
        <dbReference type="ARBA" id="ARBA00023015"/>
    </source>
</evidence>
<dbReference type="Pfam" id="PF00172">
    <property type="entry name" value="Zn_clus"/>
    <property type="match status" value="1"/>
</dbReference>